<evidence type="ECO:0000256" key="1">
    <source>
        <dbReference type="ARBA" id="ARBA00004271"/>
    </source>
</evidence>
<dbReference type="SUPFAM" id="SSF51182">
    <property type="entry name" value="RmlC-like cupins"/>
    <property type="match status" value="1"/>
</dbReference>
<evidence type="ECO:0000313" key="12">
    <source>
        <dbReference type="Proteomes" id="UP000596660"/>
    </source>
</evidence>
<keyword evidence="4 9" id="KW-0964">Secreted</keyword>
<keyword evidence="12" id="KW-1185">Reference proteome</keyword>
<evidence type="ECO:0000256" key="3">
    <source>
        <dbReference type="ARBA" id="ARBA00022523"/>
    </source>
</evidence>
<protein>
    <recommendedName>
        <fullName evidence="9">Germin-like protein</fullName>
    </recommendedName>
</protein>
<dbReference type="InterPro" id="IPR001929">
    <property type="entry name" value="Germin"/>
</dbReference>
<proteinExistence type="inferred from homology"/>
<comment type="similarity">
    <text evidence="2 9">Belongs to the germin family.</text>
</comment>
<keyword evidence="3 9" id="KW-0052">Apoplast</keyword>
<dbReference type="AlphaFoldDB" id="A0A803MXC3"/>
<dbReference type="GO" id="GO:0048046">
    <property type="term" value="C:apoplast"/>
    <property type="evidence" value="ECO:0007669"/>
    <property type="project" value="UniProtKB-SubCell"/>
</dbReference>
<comment type="subcellular location">
    <subcellularLocation>
        <location evidence="1 9">Secreted</location>
        <location evidence="1 9">Extracellular space</location>
        <location evidence="1 9">Apoplast</location>
    </subcellularLocation>
</comment>
<evidence type="ECO:0000256" key="9">
    <source>
        <dbReference type="RuleBase" id="RU366015"/>
    </source>
</evidence>
<dbReference type="PRINTS" id="PR00325">
    <property type="entry name" value="GERMIN"/>
</dbReference>
<sequence>MQEPDYCIADRSLPRGPTGYACKDPAKVTTDDFVFTGFRGEKDTTNLFQSNATFAFVEQFSGINGLGLSMARLEAGDVMIFPQYLLHFQTNVGETPALAFVALNGANPGFQITSTALFGGNLPVEIASQITAISPEEVRRLQNVFSEIDTTSYDA</sequence>
<evidence type="ECO:0000256" key="5">
    <source>
        <dbReference type="ARBA" id="ARBA00022723"/>
    </source>
</evidence>
<dbReference type="PANTHER" id="PTHR31238">
    <property type="entry name" value="GERMIN-LIKE PROTEIN SUBFAMILY 3 MEMBER 3"/>
    <property type="match status" value="1"/>
</dbReference>
<name>A0A803MXC3_CHEQI</name>
<dbReference type="InterPro" id="IPR011051">
    <property type="entry name" value="RmlC_Cupin_sf"/>
</dbReference>
<dbReference type="SMART" id="SM00835">
    <property type="entry name" value="Cupin_1"/>
    <property type="match status" value="1"/>
</dbReference>
<evidence type="ECO:0000259" key="10">
    <source>
        <dbReference type="SMART" id="SM00835"/>
    </source>
</evidence>
<evidence type="ECO:0000256" key="6">
    <source>
        <dbReference type="ARBA" id="ARBA00023211"/>
    </source>
</evidence>
<accession>A0A803MXC3</accession>
<evidence type="ECO:0000256" key="7">
    <source>
        <dbReference type="PIRSR" id="PIRSR601929-2"/>
    </source>
</evidence>
<dbReference type="GO" id="GO:0030145">
    <property type="term" value="F:manganese ion binding"/>
    <property type="evidence" value="ECO:0007669"/>
    <property type="project" value="UniProtKB-UniRule"/>
</dbReference>
<reference evidence="11" key="1">
    <citation type="journal article" date="2017" name="Nature">
        <title>The genome of Chenopodium quinoa.</title>
        <authorList>
            <person name="Jarvis D.E."/>
            <person name="Ho Y.S."/>
            <person name="Lightfoot D.J."/>
            <person name="Schmoeckel S.M."/>
            <person name="Li B."/>
            <person name="Borm T.J.A."/>
            <person name="Ohyanagi H."/>
            <person name="Mineta K."/>
            <person name="Michell C.T."/>
            <person name="Saber N."/>
            <person name="Kharbatia N.M."/>
            <person name="Rupper R.R."/>
            <person name="Sharp A.R."/>
            <person name="Dally N."/>
            <person name="Boughton B.A."/>
            <person name="Woo Y.H."/>
            <person name="Gao G."/>
            <person name="Schijlen E.G.W.M."/>
            <person name="Guo X."/>
            <person name="Momin A.A."/>
            <person name="Negrao S."/>
            <person name="Al-Babili S."/>
            <person name="Gehring C."/>
            <person name="Roessner U."/>
            <person name="Jung C."/>
            <person name="Murphy K."/>
            <person name="Arold S.T."/>
            <person name="Gojobori T."/>
            <person name="van der Linden C.G."/>
            <person name="van Loo E.N."/>
            <person name="Jellen E.N."/>
            <person name="Maughan P.J."/>
            <person name="Tester M."/>
        </authorList>
    </citation>
    <scope>NUCLEOTIDE SEQUENCE [LARGE SCALE GENOMIC DNA]</scope>
    <source>
        <strain evidence="11">cv. PI 614886</strain>
    </source>
</reference>
<evidence type="ECO:0000313" key="11">
    <source>
        <dbReference type="EnsemblPlants" id="AUR62036853-RA:cds"/>
    </source>
</evidence>
<dbReference type="CDD" id="cd02241">
    <property type="entry name" value="cupin_OxOx"/>
    <property type="match status" value="1"/>
</dbReference>
<keyword evidence="5 7" id="KW-0479">Metal-binding</keyword>
<feature type="disulfide bond" evidence="8">
    <location>
        <begin position="7"/>
        <end position="22"/>
    </location>
</feature>
<organism evidence="11 12">
    <name type="scientific">Chenopodium quinoa</name>
    <name type="common">Quinoa</name>
    <dbReference type="NCBI Taxonomy" id="63459"/>
    <lineage>
        <taxon>Eukaryota</taxon>
        <taxon>Viridiplantae</taxon>
        <taxon>Streptophyta</taxon>
        <taxon>Embryophyta</taxon>
        <taxon>Tracheophyta</taxon>
        <taxon>Spermatophyta</taxon>
        <taxon>Magnoliopsida</taxon>
        <taxon>eudicotyledons</taxon>
        <taxon>Gunneridae</taxon>
        <taxon>Pentapetalae</taxon>
        <taxon>Caryophyllales</taxon>
        <taxon>Chenopodiaceae</taxon>
        <taxon>Chenopodioideae</taxon>
        <taxon>Atripliceae</taxon>
        <taxon>Chenopodium</taxon>
    </lineage>
</organism>
<dbReference type="InterPro" id="IPR014710">
    <property type="entry name" value="RmlC-like_jellyroll"/>
</dbReference>
<dbReference type="Gramene" id="AUR62036853-RA">
    <property type="protein sequence ID" value="AUR62036853-RA:cds"/>
    <property type="gene ID" value="AUR62036853"/>
</dbReference>
<feature type="domain" description="Cupin type-1" evidence="10">
    <location>
        <begin position="36"/>
        <end position="139"/>
    </location>
</feature>
<dbReference type="Gene3D" id="2.60.120.10">
    <property type="entry name" value="Jelly Rolls"/>
    <property type="match status" value="2"/>
</dbReference>
<feature type="binding site" evidence="7">
    <location>
        <position position="87"/>
    </location>
    <ligand>
        <name>Mn(2+)</name>
        <dbReference type="ChEBI" id="CHEBI:29035"/>
    </ligand>
</feature>
<dbReference type="Pfam" id="PF00190">
    <property type="entry name" value="Cupin_1"/>
    <property type="match status" value="1"/>
</dbReference>
<evidence type="ECO:0000256" key="2">
    <source>
        <dbReference type="ARBA" id="ARBA00007456"/>
    </source>
</evidence>
<evidence type="ECO:0000256" key="8">
    <source>
        <dbReference type="PIRSR" id="PIRSR601929-3"/>
    </source>
</evidence>
<keyword evidence="8" id="KW-1015">Disulfide bond</keyword>
<keyword evidence="6 7" id="KW-0464">Manganese</keyword>
<evidence type="ECO:0000256" key="4">
    <source>
        <dbReference type="ARBA" id="ARBA00022525"/>
    </source>
</evidence>
<reference evidence="11" key="2">
    <citation type="submission" date="2021-03" db="UniProtKB">
        <authorList>
            <consortium name="EnsemblPlants"/>
        </authorList>
    </citation>
    <scope>IDENTIFICATION</scope>
</reference>
<dbReference type="InterPro" id="IPR006045">
    <property type="entry name" value="Cupin_1"/>
</dbReference>
<dbReference type="Proteomes" id="UP000596660">
    <property type="component" value="Unplaced"/>
</dbReference>
<dbReference type="EnsemblPlants" id="AUR62036853-RA">
    <property type="protein sequence ID" value="AUR62036853-RA:cds"/>
    <property type="gene ID" value="AUR62036853"/>
</dbReference>